<evidence type="ECO:0000313" key="2">
    <source>
        <dbReference type="EMBL" id="SNS37213.1"/>
    </source>
</evidence>
<keyword evidence="3" id="KW-1185">Reference proteome</keyword>
<dbReference type="OrthoDB" id="7596130at2"/>
<evidence type="ECO:0000313" key="3">
    <source>
        <dbReference type="Proteomes" id="UP000198281"/>
    </source>
</evidence>
<dbReference type="InterPro" id="IPR024083">
    <property type="entry name" value="Fumarase/histidase_N"/>
</dbReference>
<reference evidence="3" key="1">
    <citation type="submission" date="2017-06" db="EMBL/GenBank/DDBJ databases">
        <authorList>
            <person name="Varghese N."/>
            <person name="Submissions S."/>
        </authorList>
    </citation>
    <scope>NUCLEOTIDE SEQUENCE [LARGE SCALE GENOMIC DNA]</scope>
    <source>
        <strain evidence="3">LNB2</strain>
    </source>
</reference>
<dbReference type="Gene3D" id="1.10.275.10">
    <property type="entry name" value="Fumarase/aspartase (N-terminal domain)"/>
    <property type="match status" value="1"/>
</dbReference>
<evidence type="ECO:0000256" key="1">
    <source>
        <dbReference type="SAM" id="Coils"/>
    </source>
</evidence>
<protein>
    <submittedName>
        <fullName evidence="2">Uncharacterized protein</fullName>
    </submittedName>
</protein>
<accession>A0A239DZR5</accession>
<dbReference type="AlphaFoldDB" id="A0A239DZR5"/>
<dbReference type="Proteomes" id="UP000198281">
    <property type="component" value="Unassembled WGS sequence"/>
</dbReference>
<organism evidence="2 3">
    <name type="scientific">Edaphosphingomonas laterariae</name>
    <dbReference type="NCBI Taxonomy" id="861865"/>
    <lineage>
        <taxon>Bacteria</taxon>
        <taxon>Pseudomonadati</taxon>
        <taxon>Pseudomonadota</taxon>
        <taxon>Alphaproteobacteria</taxon>
        <taxon>Sphingomonadales</taxon>
        <taxon>Rhizorhabdaceae</taxon>
        <taxon>Edaphosphingomonas</taxon>
    </lineage>
</organism>
<proteinExistence type="predicted"/>
<feature type="coiled-coil region" evidence="1">
    <location>
        <begin position="7"/>
        <end position="73"/>
    </location>
</feature>
<dbReference type="EMBL" id="FZOS01000005">
    <property type="protein sequence ID" value="SNS37213.1"/>
    <property type="molecule type" value="Genomic_DNA"/>
</dbReference>
<keyword evidence="1" id="KW-0175">Coiled coil</keyword>
<name>A0A239DZR5_9SPHN</name>
<gene>
    <name evidence="2" type="ORF">SAMN06295912_105102</name>
</gene>
<sequence>MRAMMTDERLISTIERIERALVRLESRNGARSAGDPAVVEALGQLQVRYDRLAEREQRLRERATAALDRLTALIDQQKAG</sequence>